<dbReference type="Pfam" id="PF15010">
    <property type="entry name" value="FAM131"/>
    <property type="match status" value="1"/>
</dbReference>
<dbReference type="Proteomes" id="UP001501920">
    <property type="component" value="Chromosome 9"/>
</dbReference>
<dbReference type="PANTHER" id="PTHR15736">
    <property type="entry name" value="PROTEIN FAM131B-RELATED"/>
    <property type="match status" value="1"/>
</dbReference>
<keyword evidence="4" id="KW-1185">Reference proteome</keyword>
<evidence type="ECO:0000256" key="2">
    <source>
        <dbReference type="SAM" id="MobiDB-lite"/>
    </source>
</evidence>
<dbReference type="CTD" id="348487"/>
<evidence type="ECO:0000256" key="1">
    <source>
        <dbReference type="ARBA" id="ARBA00010635"/>
    </source>
</evidence>
<evidence type="ECO:0008006" key="5">
    <source>
        <dbReference type="Google" id="ProtNLM"/>
    </source>
</evidence>
<dbReference type="STRING" id="42514.ENSPNAP00000032625"/>
<reference evidence="3" key="3">
    <citation type="submission" date="2025-09" db="UniProtKB">
        <authorList>
            <consortium name="Ensembl"/>
        </authorList>
    </citation>
    <scope>IDENTIFICATION</scope>
</reference>
<dbReference type="RefSeq" id="XP_037397489.1">
    <property type="nucleotide sequence ID" value="XM_037541592.1"/>
</dbReference>
<gene>
    <name evidence="3" type="primary">FAM131C</name>
</gene>
<protein>
    <recommendedName>
        <fullName evidence="5">Family with sequence similarity 131 member C</fullName>
    </recommendedName>
</protein>
<dbReference type="InterPro" id="IPR026782">
    <property type="entry name" value="FAM131"/>
</dbReference>
<accession>A0A3B4E9X4</accession>
<dbReference type="PANTHER" id="PTHR15736:SF2">
    <property type="entry name" value="PROTEIN FAM131C"/>
    <property type="match status" value="1"/>
</dbReference>
<organism evidence="3 4">
    <name type="scientific">Pygocentrus nattereri</name>
    <name type="common">Red-bellied piranha</name>
    <dbReference type="NCBI Taxonomy" id="42514"/>
    <lineage>
        <taxon>Eukaryota</taxon>
        <taxon>Metazoa</taxon>
        <taxon>Chordata</taxon>
        <taxon>Craniata</taxon>
        <taxon>Vertebrata</taxon>
        <taxon>Euteleostomi</taxon>
        <taxon>Actinopterygii</taxon>
        <taxon>Neopterygii</taxon>
        <taxon>Teleostei</taxon>
        <taxon>Ostariophysi</taxon>
        <taxon>Characiformes</taxon>
        <taxon>Characoidei</taxon>
        <taxon>Pygocentrus</taxon>
    </lineage>
</organism>
<reference evidence="3" key="2">
    <citation type="submission" date="2025-08" db="UniProtKB">
        <authorList>
            <consortium name="Ensembl"/>
        </authorList>
    </citation>
    <scope>IDENTIFICATION</scope>
</reference>
<dbReference type="RefSeq" id="XP_017561967.1">
    <property type="nucleotide sequence ID" value="XM_017706478.2"/>
</dbReference>
<dbReference type="OMA" id="NVWSMND"/>
<dbReference type="OrthoDB" id="8881031at2759"/>
<feature type="compositionally biased region" description="Polar residues" evidence="2">
    <location>
        <begin position="225"/>
        <end position="243"/>
    </location>
</feature>
<dbReference type="RefSeq" id="XP_017561985.1">
    <property type="nucleotide sequence ID" value="XM_017706496.2"/>
</dbReference>
<dbReference type="Ensembl" id="ENSPNAT00000037447.2">
    <property type="protein sequence ID" value="ENSPNAP00000032625.1"/>
    <property type="gene ID" value="ENSPNAG00000020692.2"/>
</dbReference>
<name>A0A3B4E9X4_PYGNA</name>
<dbReference type="RefSeq" id="XP_017561993.1">
    <property type="nucleotide sequence ID" value="XM_017706504.2"/>
</dbReference>
<sequence>MVTMGACLCKGHQDLHNDQQHPMGEPQYWSEGQPIAKGNHHPYNGSVTDKKNGSGYSIGELATSSLMGLVATIKEHITKPTAMAQGRVAHLIEWKGWGGETAAGGGWCGWSRDGGGWGGAGATLQEDEQLYSHLTDEIKEARFAAGVAEQFALAEAAMDVWPSHDVEDRATASTVPLQGPDGLYLSQFLMDGGSLGVPQHLYSIHVEANGAESISLAPVQPPQPYFTSSVSQPESQHPLQEQRTLPPEGSVRHADSSSMSEDEVFYD</sequence>
<dbReference type="AlphaFoldDB" id="A0A3B4E9X4"/>
<dbReference type="RefSeq" id="XP_017561978.1">
    <property type="nucleotide sequence ID" value="XM_017706489.1"/>
</dbReference>
<dbReference type="GeneID" id="108432558"/>
<proteinExistence type="inferred from homology"/>
<dbReference type="GeneTree" id="ENSGT00950000183106"/>
<reference evidence="3 4" key="1">
    <citation type="submission" date="2020-10" db="EMBL/GenBank/DDBJ databases">
        <title>Pygocentrus nattereri (red-bellied piranha) genome, fPygNat1, primary haplotype.</title>
        <authorList>
            <person name="Myers G."/>
            <person name="Meyer A."/>
            <person name="Karagic N."/>
            <person name="Pippel M."/>
            <person name="Winkler S."/>
            <person name="Tracey A."/>
            <person name="Wood J."/>
            <person name="Formenti G."/>
            <person name="Howe K."/>
            <person name="Fedrigo O."/>
            <person name="Jarvis E.D."/>
        </authorList>
    </citation>
    <scope>NUCLEOTIDE SEQUENCE [LARGE SCALE GENOMIC DNA]</scope>
</reference>
<feature type="region of interest" description="Disordered" evidence="2">
    <location>
        <begin position="216"/>
        <end position="267"/>
    </location>
</feature>
<comment type="similarity">
    <text evidence="1">Belongs to the FAM131 family.</text>
</comment>
<evidence type="ECO:0000313" key="4">
    <source>
        <dbReference type="Proteomes" id="UP001501920"/>
    </source>
</evidence>
<evidence type="ECO:0000313" key="3">
    <source>
        <dbReference type="Ensembl" id="ENSPNAP00000032625.1"/>
    </source>
</evidence>